<dbReference type="InterPro" id="IPR027372">
    <property type="entry name" value="Phytase-like_dom"/>
</dbReference>
<dbReference type="Pfam" id="PF13449">
    <property type="entry name" value="Phytase-like"/>
    <property type="match status" value="1"/>
</dbReference>
<evidence type="ECO:0000313" key="3">
    <source>
        <dbReference type="EMBL" id="UYM14303.1"/>
    </source>
</evidence>
<feature type="chain" id="PRO_5047037200" evidence="1">
    <location>
        <begin position="21"/>
        <end position="467"/>
    </location>
</feature>
<dbReference type="RefSeq" id="WP_262595709.1">
    <property type="nucleotide sequence ID" value="NZ_CP103300.1"/>
</dbReference>
<accession>A0ABY6GNL1</accession>
<sequence>MRKIICLLPLLLLQTQVSSAAPVENKYTVRGIVTLGHTKDKPVLGISSVRYDHKSDQFIILSDDTGVITNLYEKPGKPRFYTLSGQAALNALDTSTQEQASALDSGLINEVHLTVNPDESHWSSRKNWIQDGHIDTEGLALFSDSTDLLIASEQGATYPVKSFRMNRFWDVYNALRIPDVDVTASLLRVDRNSGMLKQRYYFPSYYKTPLLRAALSYLLPQLAMGAYDWATDENIGLQRNRGIESIDFIPDTNEVIAITEMPLRQDIASWKTAFPAGKGTPPIPPPCRIIHLSLDEINDGTQSNPAVKKELLYGIARMPDKYTQNAAATIKTGVSDVLALNVREILVVERTRITFSPLGRVAQKKFEPEKPVSITQIYKANLNQDKKYHVTRKARLTPELMKTKRVVNKTLVFDSLQASEKSVFENMNIEGITTGPEIDGKETIVLVNDNDAGKGDATKLIFLTVSP</sequence>
<dbReference type="Proteomes" id="UP001163255">
    <property type="component" value="Chromosome"/>
</dbReference>
<feature type="signal peptide" evidence="1">
    <location>
        <begin position="1"/>
        <end position="20"/>
    </location>
</feature>
<name>A0ABY6GNL1_9GAMM</name>
<keyword evidence="4" id="KW-1185">Reference proteome</keyword>
<organism evidence="3 4">
    <name type="scientific">Endozoicomonas euniceicola</name>
    <dbReference type="NCBI Taxonomy" id="1234143"/>
    <lineage>
        <taxon>Bacteria</taxon>
        <taxon>Pseudomonadati</taxon>
        <taxon>Pseudomonadota</taxon>
        <taxon>Gammaproteobacteria</taxon>
        <taxon>Oceanospirillales</taxon>
        <taxon>Endozoicomonadaceae</taxon>
        <taxon>Endozoicomonas</taxon>
    </lineage>
</organism>
<protein>
    <submittedName>
        <fullName evidence="3">Esterase-like activity of phytase family protein</fullName>
    </submittedName>
</protein>
<proteinExistence type="predicted"/>
<keyword evidence="1" id="KW-0732">Signal</keyword>
<feature type="domain" description="Phytase-like" evidence="2">
    <location>
        <begin position="42"/>
        <end position="451"/>
    </location>
</feature>
<gene>
    <name evidence="3" type="ORF">NX720_15505</name>
</gene>
<reference evidence="3" key="1">
    <citation type="submission" date="2022-10" db="EMBL/GenBank/DDBJ databases">
        <title>Completed Genome Sequence of two octocoral isolated bacterium, Endozoicomonas euniceicola EF212T and Endozoicomonas gorgoniicola PS125T.</title>
        <authorList>
            <person name="Chiou Y.-J."/>
            <person name="Chen Y.-H."/>
        </authorList>
    </citation>
    <scope>NUCLEOTIDE SEQUENCE</scope>
    <source>
        <strain evidence="3">EF212</strain>
    </source>
</reference>
<evidence type="ECO:0000313" key="4">
    <source>
        <dbReference type="Proteomes" id="UP001163255"/>
    </source>
</evidence>
<evidence type="ECO:0000259" key="2">
    <source>
        <dbReference type="Pfam" id="PF13449"/>
    </source>
</evidence>
<evidence type="ECO:0000256" key="1">
    <source>
        <dbReference type="SAM" id="SignalP"/>
    </source>
</evidence>
<dbReference type="EMBL" id="CP103300">
    <property type="protein sequence ID" value="UYM14303.1"/>
    <property type="molecule type" value="Genomic_DNA"/>
</dbReference>